<dbReference type="Pfam" id="PF20434">
    <property type="entry name" value="BD-FAE"/>
    <property type="match status" value="1"/>
</dbReference>
<dbReference type="KEGG" id="sacz:AOT14_00280"/>
<organism evidence="4 5">
    <name type="scientific">Stenotrophomonas acidaminiphila</name>
    <dbReference type="NCBI Taxonomy" id="128780"/>
    <lineage>
        <taxon>Bacteria</taxon>
        <taxon>Pseudomonadati</taxon>
        <taxon>Pseudomonadota</taxon>
        <taxon>Gammaproteobacteria</taxon>
        <taxon>Lysobacterales</taxon>
        <taxon>Lysobacteraceae</taxon>
        <taxon>Stenotrophomonas</taxon>
    </lineage>
</organism>
<keyword evidence="4" id="KW-0326">Glycosidase</keyword>
<dbReference type="Proteomes" id="UP000061010">
    <property type="component" value="Chromosome"/>
</dbReference>
<dbReference type="GO" id="GO:0016798">
    <property type="term" value="F:hydrolase activity, acting on glycosyl bonds"/>
    <property type="evidence" value="ECO:0007669"/>
    <property type="project" value="UniProtKB-KW"/>
</dbReference>
<feature type="signal peptide" evidence="2">
    <location>
        <begin position="1"/>
        <end position="23"/>
    </location>
</feature>
<gene>
    <name evidence="4" type="primary">xynB</name>
    <name evidence="4" type="ORF">AOT14_00280</name>
</gene>
<dbReference type="InterPro" id="IPR029058">
    <property type="entry name" value="AB_hydrolase_fold"/>
</dbReference>
<evidence type="ECO:0000259" key="3">
    <source>
        <dbReference type="Pfam" id="PF20434"/>
    </source>
</evidence>
<keyword evidence="4" id="KW-0624">Polysaccharide degradation</keyword>
<dbReference type="OrthoDB" id="9771666at2"/>
<dbReference type="Gene3D" id="3.40.50.1820">
    <property type="entry name" value="alpha/beta hydrolase"/>
    <property type="match status" value="1"/>
</dbReference>
<reference evidence="4 5" key="1">
    <citation type="journal article" date="2015" name="Genome Announc.">
        <title>Complete Genome Sequencing of Stenotrophomonas acidaminiphila ZAC14D2_NAIMI4_2, a Multidrug-Resistant Strain Isolated from Sediments of a Polluted River in Mexico, Uncovers New Antibiotic Resistance Genes and a Novel Class-II Lasso Peptide Biosynthesis Gene Cluster.</title>
        <authorList>
            <person name="Vinuesa P."/>
            <person name="Ochoa-Sanchez L.E."/>
        </authorList>
    </citation>
    <scope>NUCLEOTIDE SEQUENCE [LARGE SCALE GENOMIC DNA]</scope>
    <source>
        <strain evidence="4 5">ZAC14D2_NAIMI4_2</strain>
    </source>
</reference>
<feature type="chain" id="PRO_5006588412" evidence="2">
    <location>
        <begin position="24"/>
        <end position="332"/>
    </location>
</feature>
<evidence type="ECO:0000313" key="4">
    <source>
        <dbReference type="EMBL" id="ALJ26496.1"/>
    </source>
</evidence>
<dbReference type="EMBL" id="CP012900">
    <property type="protein sequence ID" value="ALJ26496.1"/>
    <property type="molecule type" value="Genomic_DNA"/>
</dbReference>
<dbReference type="PANTHER" id="PTHR48081:SF6">
    <property type="entry name" value="PEPTIDASE S9 PROLYL OLIGOPEPTIDASE CATALYTIC DOMAIN-CONTAINING PROTEIN"/>
    <property type="match status" value="1"/>
</dbReference>
<dbReference type="PATRIC" id="fig|128780.6.peg.29"/>
<dbReference type="InterPro" id="IPR050300">
    <property type="entry name" value="GDXG_lipolytic_enzyme"/>
</dbReference>
<proteinExistence type="predicted"/>
<keyword evidence="2" id="KW-0732">Signal</keyword>
<dbReference type="PANTHER" id="PTHR48081">
    <property type="entry name" value="AB HYDROLASE SUPERFAMILY PROTEIN C4A8.06C"/>
    <property type="match status" value="1"/>
</dbReference>
<protein>
    <submittedName>
        <fullName evidence="4">Xylanase</fullName>
    </submittedName>
</protein>
<name>A0A0S1AUM6_9GAMM</name>
<dbReference type="InterPro" id="IPR049492">
    <property type="entry name" value="BD-FAE-like_dom"/>
</dbReference>
<keyword evidence="1 4" id="KW-0378">Hydrolase</keyword>
<evidence type="ECO:0000256" key="2">
    <source>
        <dbReference type="SAM" id="SignalP"/>
    </source>
</evidence>
<dbReference type="GO" id="GO:0045493">
    <property type="term" value="P:xylan catabolic process"/>
    <property type="evidence" value="ECO:0007669"/>
    <property type="project" value="UniProtKB-KW"/>
</dbReference>
<accession>A0A0S1AUM6</accession>
<keyword evidence="5" id="KW-1185">Reference proteome</keyword>
<sequence length="332" mass="35164" precursor="true">MSPLRIGRSLLFMAFILAYGVSAAVAGTAPDGEPAAGSAQRIALWPAGLAPGDKALPEAARIVERSADPALPDRYITHVSAPYLVMYRPARPNGTALLVTPGGGYQRVVLDKEGSALVPAFVEEGGITLFVLRYRLPGEGRDDRDAALADAQRALRLIRARASEWQLDPRRIGVIGFSAGGHLAARLGNGFGQPAYPATDAIDRTSARPDFQLLVYPVIDMDGADTHPGSQHRLLGPDADAALRRRYSMQLQVHADTPPTFLVHAGDDVAVPVGNSLGFYAALHRAGVPAELHVFPYGGHGFGTRGIAGLGAAAWPRLARDWIAAQAPERAP</sequence>
<evidence type="ECO:0000313" key="5">
    <source>
        <dbReference type="Proteomes" id="UP000061010"/>
    </source>
</evidence>
<evidence type="ECO:0000256" key="1">
    <source>
        <dbReference type="ARBA" id="ARBA00022801"/>
    </source>
</evidence>
<keyword evidence="4" id="KW-0858">Xylan degradation</keyword>
<keyword evidence="4" id="KW-0119">Carbohydrate metabolism</keyword>
<dbReference type="SUPFAM" id="SSF53474">
    <property type="entry name" value="alpha/beta-Hydrolases"/>
    <property type="match status" value="1"/>
</dbReference>
<dbReference type="AlphaFoldDB" id="A0A0S1AUM6"/>
<feature type="domain" description="BD-FAE-like" evidence="3">
    <location>
        <begin position="102"/>
        <end position="283"/>
    </location>
</feature>